<evidence type="ECO:0000313" key="3">
    <source>
        <dbReference type="EMBL" id="MQY10713.1"/>
    </source>
</evidence>
<evidence type="ECO:0000256" key="1">
    <source>
        <dbReference type="SAM" id="MobiDB-lite"/>
    </source>
</evidence>
<dbReference type="SUPFAM" id="SSF51182">
    <property type="entry name" value="RmlC-like cupins"/>
    <property type="match status" value="1"/>
</dbReference>
<dbReference type="Proteomes" id="UP000466345">
    <property type="component" value="Unassembled WGS sequence"/>
</dbReference>
<dbReference type="InterPro" id="IPR053146">
    <property type="entry name" value="QDO-like"/>
</dbReference>
<name>A0A7K0CBF6_9ACTN</name>
<keyword evidence="4" id="KW-1185">Reference proteome</keyword>
<proteinExistence type="predicted"/>
<dbReference type="PANTHER" id="PTHR36440:SF1">
    <property type="entry name" value="PUTATIVE (AFU_ORTHOLOGUE AFUA_8G07350)-RELATED"/>
    <property type="match status" value="1"/>
</dbReference>
<dbReference type="InterPro" id="IPR011051">
    <property type="entry name" value="RmlC_Cupin_sf"/>
</dbReference>
<reference evidence="3 4" key="1">
    <citation type="submission" date="2019-10" db="EMBL/GenBank/DDBJ databases">
        <title>Streptomyces smaragdinus sp. nov. and Streptomyces fabii sp. nov., isolated from the gut of fungus growing-termite Macrotermes natalensis.</title>
        <authorList>
            <person name="Schwitalla J."/>
            <person name="Benndorf R."/>
            <person name="Martin K."/>
            <person name="De Beer W."/>
            <person name="Kaster A.-K."/>
            <person name="Vollmers J."/>
            <person name="Poulsen M."/>
            <person name="Beemelmanns C."/>
        </authorList>
    </citation>
    <scope>NUCLEOTIDE SEQUENCE [LARGE SCALE GENOMIC DNA]</scope>
    <source>
        <strain evidence="3 4">RB5</strain>
    </source>
</reference>
<dbReference type="EMBL" id="WEGJ01000002">
    <property type="protein sequence ID" value="MQY10713.1"/>
    <property type="molecule type" value="Genomic_DNA"/>
</dbReference>
<feature type="region of interest" description="Disordered" evidence="1">
    <location>
        <begin position="1"/>
        <end position="27"/>
    </location>
</feature>
<sequence>MPAARTGGGRHDGLRHNASMTDQDRIAGRPLLRRPQDGELIDVAGVRHFFRLTAEHTGGHFAFEEFSLEPGVIGARPHVHDGHDEYFYVLEGELTLHTGDDEATAGPGDLLAATRGTPHGFRNAGPVPARALCLYTPAGYEDYFREVHAAVSAGAEVTDELLAEFRGRYRTSSYERPDWTPARRRTISAIQTGAYGEVQPGGVG</sequence>
<gene>
    <name evidence="3" type="ORF">SRB5_08260</name>
</gene>
<organism evidence="3 4">
    <name type="scientific">Streptomyces smaragdinus</name>
    <dbReference type="NCBI Taxonomy" id="2585196"/>
    <lineage>
        <taxon>Bacteria</taxon>
        <taxon>Bacillati</taxon>
        <taxon>Actinomycetota</taxon>
        <taxon>Actinomycetes</taxon>
        <taxon>Kitasatosporales</taxon>
        <taxon>Streptomycetaceae</taxon>
        <taxon>Streptomyces</taxon>
    </lineage>
</organism>
<dbReference type="InterPro" id="IPR013096">
    <property type="entry name" value="Cupin_2"/>
</dbReference>
<dbReference type="InterPro" id="IPR014710">
    <property type="entry name" value="RmlC-like_jellyroll"/>
</dbReference>
<evidence type="ECO:0000259" key="2">
    <source>
        <dbReference type="Pfam" id="PF07883"/>
    </source>
</evidence>
<dbReference type="Gene3D" id="2.60.120.10">
    <property type="entry name" value="Jelly Rolls"/>
    <property type="match status" value="1"/>
</dbReference>
<dbReference type="AlphaFoldDB" id="A0A7K0CBF6"/>
<dbReference type="OrthoDB" id="9791637at2"/>
<comment type="caution">
    <text evidence="3">The sequence shown here is derived from an EMBL/GenBank/DDBJ whole genome shotgun (WGS) entry which is preliminary data.</text>
</comment>
<dbReference type="PANTHER" id="PTHR36440">
    <property type="entry name" value="PUTATIVE (AFU_ORTHOLOGUE AFUA_8G07350)-RELATED"/>
    <property type="match status" value="1"/>
</dbReference>
<accession>A0A7K0CBF6</accession>
<evidence type="ECO:0000313" key="4">
    <source>
        <dbReference type="Proteomes" id="UP000466345"/>
    </source>
</evidence>
<protein>
    <recommendedName>
        <fullName evidence="2">Cupin type-2 domain-containing protein</fullName>
    </recommendedName>
</protein>
<dbReference type="Pfam" id="PF07883">
    <property type="entry name" value="Cupin_2"/>
    <property type="match status" value="1"/>
</dbReference>
<feature type="domain" description="Cupin type-2" evidence="2">
    <location>
        <begin position="66"/>
        <end position="135"/>
    </location>
</feature>